<name>A0A168E2K6_CORFA</name>
<dbReference type="GeneID" id="30016496"/>
<evidence type="ECO:0000256" key="1">
    <source>
        <dbReference type="SAM" id="MobiDB-lite"/>
    </source>
</evidence>
<accession>A0A168E2K6</accession>
<proteinExistence type="predicted"/>
<evidence type="ECO:0000313" key="3">
    <source>
        <dbReference type="Proteomes" id="UP000076744"/>
    </source>
</evidence>
<dbReference type="EMBL" id="AZHB01000001">
    <property type="protein sequence ID" value="OAA73303.1"/>
    <property type="molecule type" value="Genomic_DNA"/>
</dbReference>
<gene>
    <name evidence="2" type="ORF">ISF_00204</name>
</gene>
<dbReference type="Proteomes" id="UP000076744">
    <property type="component" value="Unassembled WGS sequence"/>
</dbReference>
<sequence>MASVKANSKRHKDDKEHHRKRLTDASFNANRYPNPLEARPSPDPKFKGPEGVTAKMTRNWLDMIKAAKVNSASSQL</sequence>
<feature type="region of interest" description="Disordered" evidence="1">
    <location>
        <begin position="1"/>
        <end position="51"/>
    </location>
</feature>
<dbReference type="RefSeq" id="XP_018708261.1">
    <property type="nucleotide sequence ID" value="XM_018843811.1"/>
</dbReference>
<protein>
    <submittedName>
        <fullName evidence="2">Uncharacterized protein</fullName>
    </submittedName>
</protein>
<dbReference type="OrthoDB" id="5121433at2759"/>
<dbReference type="AlphaFoldDB" id="A0A168E2K6"/>
<evidence type="ECO:0000313" key="2">
    <source>
        <dbReference type="EMBL" id="OAA73303.1"/>
    </source>
</evidence>
<organism evidence="2 3">
    <name type="scientific">Cordyceps fumosorosea (strain ARSEF 2679)</name>
    <name type="common">Isaria fumosorosea</name>
    <dbReference type="NCBI Taxonomy" id="1081104"/>
    <lineage>
        <taxon>Eukaryota</taxon>
        <taxon>Fungi</taxon>
        <taxon>Dikarya</taxon>
        <taxon>Ascomycota</taxon>
        <taxon>Pezizomycotina</taxon>
        <taxon>Sordariomycetes</taxon>
        <taxon>Hypocreomycetidae</taxon>
        <taxon>Hypocreales</taxon>
        <taxon>Cordycipitaceae</taxon>
        <taxon>Cordyceps</taxon>
    </lineage>
</organism>
<keyword evidence="3" id="KW-1185">Reference proteome</keyword>
<comment type="caution">
    <text evidence="2">The sequence shown here is derived from an EMBL/GenBank/DDBJ whole genome shotgun (WGS) entry which is preliminary data.</text>
</comment>
<reference evidence="2 3" key="1">
    <citation type="journal article" date="2016" name="Genome Biol. Evol.">
        <title>Divergent and convergent evolution of fungal pathogenicity.</title>
        <authorList>
            <person name="Shang Y."/>
            <person name="Xiao G."/>
            <person name="Zheng P."/>
            <person name="Cen K."/>
            <person name="Zhan S."/>
            <person name="Wang C."/>
        </authorList>
    </citation>
    <scope>NUCLEOTIDE SEQUENCE [LARGE SCALE GENOMIC DNA]</scope>
    <source>
        <strain evidence="2 3">ARSEF 2679</strain>
    </source>
</reference>